<dbReference type="EMBL" id="RBNL01004236">
    <property type="protein sequence ID" value="RML36119.1"/>
    <property type="molecule type" value="Genomic_DNA"/>
</dbReference>
<evidence type="ECO:0008006" key="3">
    <source>
        <dbReference type="Google" id="ProtNLM"/>
    </source>
</evidence>
<accession>A0A3M2VA10</accession>
<proteinExistence type="predicted"/>
<reference evidence="1 2" key="1">
    <citation type="submission" date="2018-08" db="EMBL/GenBank/DDBJ databases">
        <title>Recombination of ecologically and evolutionarily significant loci maintains genetic cohesion in the Pseudomonas syringae species complex.</title>
        <authorList>
            <person name="Dillon M."/>
            <person name="Thakur S."/>
            <person name="Almeida R.N.D."/>
            <person name="Weir B.S."/>
            <person name="Guttman D.S."/>
        </authorList>
    </citation>
    <scope>NUCLEOTIDE SEQUENCE [LARGE SCALE GENOMIC DNA]</scope>
    <source>
        <strain evidence="1 2">88_10</strain>
    </source>
</reference>
<comment type="caution">
    <text evidence="1">The sequence shown here is derived from an EMBL/GenBank/DDBJ whole genome shotgun (WGS) entry which is preliminary data.</text>
</comment>
<name>A0A3M2VA10_PSEYM</name>
<organism evidence="1 2">
    <name type="scientific">Pseudomonas syringae pv. maculicola</name>
    <dbReference type="NCBI Taxonomy" id="59511"/>
    <lineage>
        <taxon>Bacteria</taxon>
        <taxon>Pseudomonadati</taxon>
        <taxon>Pseudomonadota</taxon>
        <taxon>Gammaproteobacteria</taxon>
        <taxon>Pseudomonadales</taxon>
        <taxon>Pseudomonadaceae</taxon>
        <taxon>Pseudomonas</taxon>
    </lineage>
</organism>
<dbReference type="Pfam" id="PF19619">
    <property type="entry name" value="DUF6124"/>
    <property type="match status" value="1"/>
</dbReference>
<protein>
    <recommendedName>
        <fullName evidence="3">DUF3077 domain-containing protein</fullName>
    </recommendedName>
</protein>
<dbReference type="Proteomes" id="UP000282378">
    <property type="component" value="Unassembled WGS sequence"/>
</dbReference>
<evidence type="ECO:0000313" key="1">
    <source>
        <dbReference type="EMBL" id="RML36119.1"/>
    </source>
</evidence>
<evidence type="ECO:0000313" key="2">
    <source>
        <dbReference type="Proteomes" id="UP000282378"/>
    </source>
</evidence>
<dbReference type="AlphaFoldDB" id="A0A3M2VA10"/>
<sequence>MAPLRARCFQRPALLWWSCAGHLRMHRGSWTGLLPAHDHHPRLVADGNGLLKLQEIHHMLKLVPDPPPYRANPTISHEDALMYASDLLRCAATSAYEFSDGMTGAQRDMTLTIMHLVEMAKVMVDNTIENLQTQ</sequence>
<gene>
    <name evidence="1" type="ORF">APX70_06406</name>
</gene>